<dbReference type="AlphaFoldDB" id="A0A344TIV8"/>
<proteinExistence type="predicted"/>
<dbReference type="EMBL" id="CP030850">
    <property type="protein sequence ID" value="AXE18579.1"/>
    <property type="molecule type" value="Genomic_DNA"/>
</dbReference>
<dbReference type="InterPro" id="IPR001387">
    <property type="entry name" value="Cro/C1-type_HTH"/>
</dbReference>
<dbReference type="RefSeq" id="WP_114067362.1">
    <property type="nucleotide sequence ID" value="NZ_CP030850.1"/>
</dbReference>
<evidence type="ECO:0000313" key="2">
    <source>
        <dbReference type="EMBL" id="AXE18579.1"/>
    </source>
</evidence>
<keyword evidence="3" id="KW-1185">Reference proteome</keyword>
<reference evidence="2 3" key="1">
    <citation type="submission" date="2018-07" db="EMBL/GenBank/DDBJ databases">
        <title>Genome sequencing of Runella.</title>
        <authorList>
            <person name="Baek M.-G."/>
            <person name="Yi H."/>
        </authorList>
    </citation>
    <scope>NUCLEOTIDE SEQUENCE [LARGE SCALE GENOMIC DNA]</scope>
    <source>
        <strain evidence="2 3">HYN0085</strain>
    </source>
</reference>
<name>A0A344TIV8_9BACT</name>
<dbReference type="Gene3D" id="1.10.260.40">
    <property type="entry name" value="lambda repressor-like DNA-binding domains"/>
    <property type="match status" value="1"/>
</dbReference>
<gene>
    <name evidence="2" type="ORF">DR864_12840</name>
</gene>
<evidence type="ECO:0000259" key="1">
    <source>
        <dbReference type="PROSITE" id="PS50943"/>
    </source>
</evidence>
<sequence>MIDLAERIEDLRTKKSLSKLDLSKKLDIDAANYNRLVKKGKKLSIEQLEEIAKAFDVTLRELLFPEDVQYPEKDVNVLNEKLIQKDEELGKLRKMTIQMEALMKLFLNTGNSYIEKSGKTPEELNLILKSIIDPEGILETSIKQNIEKLKKDFSE</sequence>
<organism evidence="2 3">
    <name type="scientific">Runella rosea</name>
    <dbReference type="NCBI Taxonomy" id="2259595"/>
    <lineage>
        <taxon>Bacteria</taxon>
        <taxon>Pseudomonadati</taxon>
        <taxon>Bacteroidota</taxon>
        <taxon>Cytophagia</taxon>
        <taxon>Cytophagales</taxon>
        <taxon>Spirosomataceae</taxon>
        <taxon>Runella</taxon>
    </lineage>
</organism>
<accession>A0A344TIV8</accession>
<evidence type="ECO:0000313" key="3">
    <source>
        <dbReference type="Proteomes" id="UP000251993"/>
    </source>
</evidence>
<dbReference type="SMART" id="SM00530">
    <property type="entry name" value="HTH_XRE"/>
    <property type="match status" value="1"/>
</dbReference>
<protein>
    <recommendedName>
        <fullName evidence="1">HTH cro/C1-type domain-containing protein</fullName>
    </recommendedName>
</protein>
<dbReference type="KEGG" id="run:DR864_12840"/>
<dbReference type="GO" id="GO:0003677">
    <property type="term" value="F:DNA binding"/>
    <property type="evidence" value="ECO:0007669"/>
    <property type="project" value="InterPro"/>
</dbReference>
<dbReference type="PROSITE" id="PS50943">
    <property type="entry name" value="HTH_CROC1"/>
    <property type="match status" value="1"/>
</dbReference>
<dbReference type="Proteomes" id="UP000251993">
    <property type="component" value="Chromosome"/>
</dbReference>
<feature type="domain" description="HTH cro/C1-type" evidence="1">
    <location>
        <begin position="8"/>
        <end position="62"/>
    </location>
</feature>
<dbReference type="InterPro" id="IPR010982">
    <property type="entry name" value="Lambda_DNA-bd_dom_sf"/>
</dbReference>
<dbReference type="SUPFAM" id="SSF47413">
    <property type="entry name" value="lambda repressor-like DNA-binding domains"/>
    <property type="match status" value="1"/>
</dbReference>
<dbReference type="Pfam" id="PF01381">
    <property type="entry name" value="HTH_3"/>
    <property type="match status" value="1"/>
</dbReference>